<keyword evidence="1" id="KW-1133">Transmembrane helix</keyword>
<reference evidence="2 3" key="1">
    <citation type="submission" date="2024-09" db="EMBL/GenBank/DDBJ databases">
        <authorList>
            <person name="Sun Q."/>
            <person name="Mori K."/>
        </authorList>
    </citation>
    <scope>NUCLEOTIDE SEQUENCE [LARGE SCALE GENOMIC DNA]</scope>
    <source>
        <strain evidence="2 3">KCTC 23076</strain>
    </source>
</reference>
<sequence>MEFLGSRLQPISLEDGISAILFSLIGTLAVGTLLLAAGHSGQLALAALPVLLVGALAHAAGVKASDNPKAMLIVCALTFHLHQTVSSIAAIG</sequence>
<evidence type="ECO:0000313" key="3">
    <source>
        <dbReference type="Proteomes" id="UP001589896"/>
    </source>
</evidence>
<dbReference type="Proteomes" id="UP001589896">
    <property type="component" value="Unassembled WGS sequence"/>
</dbReference>
<feature type="transmembrane region" description="Helical" evidence="1">
    <location>
        <begin position="43"/>
        <end position="64"/>
    </location>
</feature>
<gene>
    <name evidence="2" type="ORF">ACFFGH_17680</name>
</gene>
<organism evidence="2 3">
    <name type="scientific">Lysobacter korlensis</name>
    <dbReference type="NCBI Taxonomy" id="553636"/>
    <lineage>
        <taxon>Bacteria</taxon>
        <taxon>Pseudomonadati</taxon>
        <taxon>Pseudomonadota</taxon>
        <taxon>Gammaproteobacteria</taxon>
        <taxon>Lysobacterales</taxon>
        <taxon>Lysobacteraceae</taxon>
        <taxon>Lysobacter</taxon>
    </lineage>
</organism>
<keyword evidence="1" id="KW-0812">Transmembrane</keyword>
<keyword evidence="1" id="KW-0472">Membrane</keyword>
<evidence type="ECO:0000256" key="1">
    <source>
        <dbReference type="SAM" id="Phobius"/>
    </source>
</evidence>
<evidence type="ECO:0000313" key="2">
    <source>
        <dbReference type="EMBL" id="MFC0679672.1"/>
    </source>
</evidence>
<proteinExistence type="predicted"/>
<dbReference type="EMBL" id="JBHLTG010000004">
    <property type="protein sequence ID" value="MFC0679672.1"/>
    <property type="molecule type" value="Genomic_DNA"/>
</dbReference>
<feature type="transmembrane region" description="Helical" evidence="1">
    <location>
        <begin position="16"/>
        <end position="36"/>
    </location>
</feature>
<dbReference type="RefSeq" id="WP_386670661.1">
    <property type="nucleotide sequence ID" value="NZ_JBHLTG010000004.1"/>
</dbReference>
<keyword evidence="3" id="KW-1185">Reference proteome</keyword>
<name>A0ABV6RRR8_9GAMM</name>
<accession>A0ABV6RRR8</accession>
<comment type="caution">
    <text evidence="2">The sequence shown here is derived from an EMBL/GenBank/DDBJ whole genome shotgun (WGS) entry which is preliminary data.</text>
</comment>
<protein>
    <submittedName>
        <fullName evidence="2">Uncharacterized protein</fullName>
    </submittedName>
</protein>